<organism evidence="2 3">
    <name type="scientific">Methylobacterium oryzihabitans</name>
    <dbReference type="NCBI Taxonomy" id="2499852"/>
    <lineage>
        <taxon>Bacteria</taxon>
        <taxon>Pseudomonadati</taxon>
        <taxon>Pseudomonadota</taxon>
        <taxon>Alphaproteobacteria</taxon>
        <taxon>Hyphomicrobiales</taxon>
        <taxon>Methylobacteriaceae</taxon>
        <taxon>Methylobacterium</taxon>
    </lineage>
</organism>
<evidence type="ECO:0000313" key="3">
    <source>
        <dbReference type="Proteomes" id="UP000286997"/>
    </source>
</evidence>
<dbReference type="OrthoDB" id="7509188at2"/>
<evidence type="ECO:0000256" key="1">
    <source>
        <dbReference type="SAM" id="MobiDB-lite"/>
    </source>
</evidence>
<dbReference type="Pfam" id="PF11836">
    <property type="entry name" value="Phage_TAC_11"/>
    <property type="match status" value="1"/>
</dbReference>
<sequence>MIAADTSRTRVRAPFGGRERSFQLRLGEMAELERLCGAGIGEIMARLATHRFTVNDVWETIRLGLEGAGTTPIEAQALVMRYHPPAWPLGEFLALAAEIVTASVSGVPAGKAGTEGSDAPAPATSPSTSPPGR</sequence>
<protein>
    <submittedName>
        <fullName evidence="2">Gene transfer agent family protein</fullName>
    </submittedName>
</protein>
<proteinExistence type="predicted"/>
<dbReference type="AlphaFoldDB" id="A0A437P5E8"/>
<dbReference type="EMBL" id="SACP01000012">
    <property type="protein sequence ID" value="RVU17501.1"/>
    <property type="molecule type" value="Genomic_DNA"/>
</dbReference>
<accession>A0A437P5E8</accession>
<dbReference type="RefSeq" id="WP_127730100.1">
    <property type="nucleotide sequence ID" value="NZ_SACP01000012.1"/>
</dbReference>
<keyword evidence="3" id="KW-1185">Reference proteome</keyword>
<name>A0A437P5E8_9HYPH</name>
<dbReference type="InterPro" id="IPR021791">
    <property type="entry name" value="Phage_TAC_11"/>
</dbReference>
<evidence type="ECO:0000313" key="2">
    <source>
        <dbReference type="EMBL" id="RVU17501.1"/>
    </source>
</evidence>
<reference evidence="2 3" key="1">
    <citation type="submission" date="2019-01" db="EMBL/GenBank/DDBJ databases">
        <authorList>
            <person name="Chen W.-M."/>
        </authorList>
    </citation>
    <scope>NUCLEOTIDE SEQUENCE [LARGE SCALE GENOMIC DNA]</scope>
    <source>
        <strain evidence="2 3">TER-1</strain>
    </source>
</reference>
<gene>
    <name evidence="2" type="ORF">EOE48_14025</name>
</gene>
<feature type="region of interest" description="Disordered" evidence="1">
    <location>
        <begin position="107"/>
        <end position="133"/>
    </location>
</feature>
<comment type="caution">
    <text evidence="2">The sequence shown here is derived from an EMBL/GenBank/DDBJ whole genome shotgun (WGS) entry which is preliminary data.</text>
</comment>
<dbReference type="Proteomes" id="UP000286997">
    <property type="component" value="Unassembled WGS sequence"/>
</dbReference>